<dbReference type="KEGG" id="clt:CM240_1147"/>
<reference evidence="2 3" key="1">
    <citation type="submission" date="2013-11" db="EMBL/GenBank/DDBJ databases">
        <title>Complete genome sequence of Clostridum sp. M2/40.</title>
        <authorList>
            <person name="Wibberg D."/>
            <person name="Puehler A."/>
            <person name="Schlueter A."/>
        </authorList>
    </citation>
    <scope>NUCLEOTIDE SEQUENCE [LARGE SCALE GENOMIC DNA]</scope>
    <source>
        <strain evidence="3">M2/40</strain>
    </source>
</reference>
<dbReference type="PATRIC" id="fig|1216932.3.peg.1137"/>
<evidence type="ECO:0008006" key="4">
    <source>
        <dbReference type="Google" id="ProtNLM"/>
    </source>
</evidence>
<keyword evidence="3" id="KW-1185">Reference proteome</keyword>
<dbReference type="STRING" id="1216932.CM240_1147"/>
<evidence type="ECO:0000256" key="1">
    <source>
        <dbReference type="SAM" id="SignalP"/>
    </source>
</evidence>
<organism evidence="2 3">
    <name type="scientific">Clostridium bornimense</name>
    <dbReference type="NCBI Taxonomy" id="1216932"/>
    <lineage>
        <taxon>Bacteria</taxon>
        <taxon>Bacillati</taxon>
        <taxon>Bacillota</taxon>
        <taxon>Clostridia</taxon>
        <taxon>Eubacteriales</taxon>
        <taxon>Clostridiaceae</taxon>
        <taxon>Clostridium</taxon>
    </lineage>
</organism>
<dbReference type="EMBL" id="HG917868">
    <property type="protein sequence ID" value="CDM68311.1"/>
    <property type="molecule type" value="Genomic_DNA"/>
</dbReference>
<dbReference type="RefSeq" id="WP_044037282.1">
    <property type="nucleotide sequence ID" value="NZ_HG917868.1"/>
</dbReference>
<name>W6RUI0_9CLOT</name>
<dbReference type="AlphaFoldDB" id="W6RUI0"/>
<accession>W6RUI0</accession>
<evidence type="ECO:0000313" key="2">
    <source>
        <dbReference type="EMBL" id="CDM68311.1"/>
    </source>
</evidence>
<protein>
    <recommendedName>
        <fullName evidence="4">Secreted protein</fullName>
    </recommendedName>
</protein>
<sequence length="202" mass="23393">MKRNSLKAKILTGIVTSFVFISSSSIAFAEEMNKEKSMSVTENSNEIVQKDNTRHHCNDDKEKHKDNMKYSLESAMKDKIITAEEYDKIMKHISDKCDKKLEINKNKDIYDDLVDNKILSKDKAKDLKKYIGKNMKLKIDSTLDQLIKDGIINKKEAKEVKKAIKERKPLEELIQKGIITQEQYDKIIAKLHNHSEKCSCNE</sequence>
<evidence type="ECO:0000313" key="3">
    <source>
        <dbReference type="Proteomes" id="UP000019426"/>
    </source>
</evidence>
<gene>
    <name evidence="2" type="ORF">CM240_1147</name>
</gene>
<dbReference type="Proteomes" id="UP000019426">
    <property type="component" value="Chromosome M2/40_rep1"/>
</dbReference>
<feature type="chain" id="PRO_5004880767" description="Secreted protein" evidence="1">
    <location>
        <begin position="30"/>
        <end position="202"/>
    </location>
</feature>
<keyword evidence="1" id="KW-0732">Signal</keyword>
<feature type="signal peptide" evidence="1">
    <location>
        <begin position="1"/>
        <end position="29"/>
    </location>
</feature>
<proteinExistence type="predicted"/>
<dbReference type="HOGENOM" id="CLU_1352659_0_0_9"/>